<dbReference type="SUPFAM" id="SSF103481">
    <property type="entry name" value="Multidrug resistance efflux transporter EmrE"/>
    <property type="match status" value="1"/>
</dbReference>
<dbReference type="Proteomes" id="UP000467841">
    <property type="component" value="Unassembled WGS sequence"/>
</dbReference>
<evidence type="ECO:0000313" key="8">
    <source>
        <dbReference type="EMBL" id="CAA7037981.1"/>
    </source>
</evidence>
<dbReference type="OrthoDB" id="1728340at2759"/>
<evidence type="ECO:0000256" key="1">
    <source>
        <dbReference type="ARBA" id="ARBA00004141"/>
    </source>
</evidence>
<keyword evidence="4 6" id="KW-1133">Transmembrane helix</keyword>
<keyword evidence="9" id="KW-1185">Reference proteome</keyword>
<evidence type="ECO:0000259" key="7">
    <source>
        <dbReference type="Pfam" id="PF00892"/>
    </source>
</evidence>
<evidence type="ECO:0000256" key="4">
    <source>
        <dbReference type="ARBA" id="ARBA00022989"/>
    </source>
</evidence>
<dbReference type="GO" id="GO:0016020">
    <property type="term" value="C:membrane"/>
    <property type="evidence" value="ECO:0007669"/>
    <property type="project" value="UniProtKB-SubCell"/>
</dbReference>
<dbReference type="Pfam" id="PF00892">
    <property type="entry name" value="EamA"/>
    <property type="match status" value="1"/>
</dbReference>
<feature type="domain" description="EamA" evidence="7">
    <location>
        <begin position="1"/>
        <end position="117"/>
    </location>
</feature>
<comment type="caution">
    <text evidence="8">The sequence shown here is derived from an EMBL/GenBank/DDBJ whole genome shotgun (WGS) entry which is preliminary data.</text>
</comment>
<feature type="transmembrane region" description="Helical" evidence="6">
    <location>
        <begin position="34"/>
        <end position="53"/>
    </location>
</feature>
<accession>A0A6D2JMZ7</accession>
<gene>
    <name evidence="8" type="ORF">MERR_LOCUS25216</name>
</gene>
<feature type="transmembrane region" description="Helical" evidence="6">
    <location>
        <begin position="95"/>
        <end position="114"/>
    </location>
</feature>
<name>A0A6D2JMZ7_9BRAS</name>
<feature type="transmembrane region" description="Helical" evidence="6">
    <location>
        <begin position="155"/>
        <end position="173"/>
    </location>
</feature>
<keyword evidence="3 6" id="KW-0812">Transmembrane</keyword>
<reference evidence="8" key="1">
    <citation type="submission" date="2020-01" db="EMBL/GenBank/DDBJ databases">
        <authorList>
            <person name="Mishra B."/>
        </authorList>
    </citation>
    <scope>NUCLEOTIDE SEQUENCE [LARGE SCALE GENOMIC DNA]</scope>
</reference>
<protein>
    <recommendedName>
        <fullName evidence="6">WAT1-related protein</fullName>
    </recommendedName>
</protein>
<dbReference type="EMBL" id="CACVBM020001185">
    <property type="protein sequence ID" value="CAA7037981.1"/>
    <property type="molecule type" value="Genomic_DNA"/>
</dbReference>
<dbReference type="PANTHER" id="PTHR31218">
    <property type="entry name" value="WAT1-RELATED PROTEIN"/>
    <property type="match status" value="1"/>
</dbReference>
<evidence type="ECO:0000256" key="5">
    <source>
        <dbReference type="ARBA" id="ARBA00023136"/>
    </source>
</evidence>
<comment type="similarity">
    <text evidence="2 6">Belongs to the drug/metabolite transporter (DMT) superfamily. Plant drug/metabolite exporter (P-DME) (TC 2.A.7.4) family.</text>
</comment>
<keyword evidence="5 6" id="KW-0472">Membrane</keyword>
<evidence type="ECO:0000256" key="6">
    <source>
        <dbReference type="RuleBase" id="RU363077"/>
    </source>
</evidence>
<dbReference type="InterPro" id="IPR000620">
    <property type="entry name" value="EamA_dom"/>
</dbReference>
<dbReference type="AlphaFoldDB" id="A0A6D2JMZ7"/>
<organism evidence="8 9">
    <name type="scientific">Microthlaspi erraticum</name>
    <dbReference type="NCBI Taxonomy" id="1685480"/>
    <lineage>
        <taxon>Eukaryota</taxon>
        <taxon>Viridiplantae</taxon>
        <taxon>Streptophyta</taxon>
        <taxon>Embryophyta</taxon>
        <taxon>Tracheophyta</taxon>
        <taxon>Spermatophyta</taxon>
        <taxon>Magnoliopsida</taxon>
        <taxon>eudicotyledons</taxon>
        <taxon>Gunneridae</taxon>
        <taxon>Pentapetalae</taxon>
        <taxon>rosids</taxon>
        <taxon>malvids</taxon>
        <taxon>Brassicales</taxon>
        <taxon>Brassicaceae</taxon>
        <taxon>Coluteocarpeae</taxon>
        <taxon>Microthlaspi</taxon>
    </lineage>
</organism>
<evidence type="ECO:0000256" key="2">
    <source>
        <dbReference type="ARBA" id="ARBA00007635"/>
    </source>
</evidence>
<sequence length="216" mass="24065">MKGITAMVVVQIASAGLNILFKLSVEDGMNPRVLVAYRLFFATLFMFPMSFIFQRKKRPEFTWRLLLLALLSGILGAVLPTLLTVTGLALTSATFTSAAGVLTPLITFILAALLRQVSLLMTFLNMFKAISNRFLIWWVTYRMESVRLGSSEGKANVVGTMLGVGGALVFIFYRGKAIHLWSTHVDLVNQTRDSTTHHISFFGALLVYIKYSWGLF</sequence>
<feature type="transmembrane region" description="Helical" evidence="6">
    <location>
        <begin position="126"/>
        <end position="143"/>
    </location>
</feature>
<proteinExistence type="inferred from homology"/>
<comment type="subcellular location">
    <subcellularLocation>
        <location evidence="1 6">Membrane</location>
        <topology evidence="1 6">Multi-pass membrane protein</topology>
    </subcellularLocation>
</comment>
<dbReference type="InterPro" id="IPR037185">
    <property type="entry name" value="EmrE-like"/>
</dbReference>
<feature type="transmembrane region" description="Helical" evidence="6">
    <location>
        <begin position="65"/>
        <end position="89"/>
    </location>
</feature>
<evidence type="ECO:0000313" key="9">
    <source>
        <dbReference type="Proteomes" id="UP000467841"/>
    </source>
</evidence>
<dbReference type="GO" id="GO:0022857">
    <property type="term" value="F:transmembrane transporter activity"/>
    <property type="evidence" value="ECO:0007669"/>
    <property type="project" value="InterPro"/>
</dbReference>
<dbReference type="InterPro" id="IPR030184">
    <property type="entry name" value="WAT1-related"/>
</dbReference>
<evidence type="ECO:0000256" key="3">
    <source>
        <dbReference type="ARBA" id="ARBA00022692"/>
    </source>
</evidence>